<dbReference type="Pfam" id="PF02021">
    <property type="entry name" value="UPF0102"/>
    <property type="match status" value="1"/>
</dbReference>
<proteinExistence type="inferred from homology"/>
<comment type="similarity">
    <text evidence="1 2">Belongs to the UPF0102 family.</text>
</comment>
<dbReference type="HAMAP" id="MF_00048">
    <property type="entry name" value="UPF0102"/>
    <property type="match status" value="1"/>
</dbReference>
<dbReference type="EMBL" id="PCRO01000021">
    <property type="protein sequence ID" value="PIP22862.1"/>
    <property type="molecule type" value="Genomic_DNA"/>
</dbReference>
<comment type="caution">
    <text evidence="3">The sequence shown here is derived from an EMBL/GenBank/DDBJ whole genome shotgun (WGS) entry which is preliminary data.</text>
</comment>
<reference evidence="3 4" key="1">
    <citation type="submission" date="2017-09" db="EMBL/GenBank/DDBJ databases">
        <title>Depth-based differentiation of microbial function through sediment-hosted aquifers and enrichment of novel symbionts in the deep terrestrial subsurface.</title>
        <authorList>
            <person name="Probst A.J."/>
            <person name="Ladd B."/>
            <person name="Jarett J.K."/>
            <person name="Geller-Mcgrath D.E."/>
            <person name="Sieber C.M."/>
            <person name="Emerson J.B."/>
            <person name="Anantharaman K."/>
            <person name="Thomas B.C."/>
            <person name="Malmstrom R."/>
            <person name="Stieglmeier M."/>
            <person name="Klingl A."/>
            <person name="Woyke T."/>
            <person name="Ryan C.M."/>
            <person name="Banfield J.F."/>
        </authorList>
    </citation>
    <scope>NUCLEOTIDE SEQUENCE [LARGE SCALE GENOMIC DNA]</scope>
    <source>
        <strain evidence="3">CG23_combo_of_CG06-09_8_20_14_all_39_17</strain>
    </source>
</reference>
<evidence type="ECO:0000313" key="4">
    <source>
        <dbReference type="Proteomes" id="UP000229976"/>
    </source>
</evidence>
<sequence>MGTREMGKSGENIAEKYLLENGYKILDKNFVFRSAGGPQKAEIDIVAEKGDSFIFVEVKTAKENAFFNPENKVDFKKRNKIARAAEVWLSKNKIALDKKWQIDVVAIRVDPCTEEFKLSHFPNI</sequence>
<dbReference type="InterPro" id="IPR003509">
    <property type="entry name" value="UPF0102_YraN-like"/>
</dbReference>
<dbReference type="InterPro" id="IPR011856">
    <property type="entry name" value="tRNA_endonuc-like_dom_sf"/>
</dbReference>
<dbReference type="PANTHER" id="PTHR34039">
    <property type="entry name" value="UPF0102 PROTEIN YRAN"/>
    <property type="match status" value="1"/>
</dbReference>
<dbReference type="AlphaFoldDB" id="A0A2G9YUK1"/>
<name>A0A2G9YUK1_9BACT</name>
<accession>A0A2G9YUK1</accession>
<evidence type="ECO:0000313" key="3">
    <source>
        <dbReference type="EMBL" id="PIP22862.1"/>
    </source>
</evidence>
<evidence type="ECO:0000256" key="1">
    <source>
        <dbReference type="ARBA" id="ARBA00006738"/>
    </source>
</evidence>
<organism evidence="3 4">
    <name type="scientific">Candidatus Nealsonbacteria bacterium CG23_combo_of_CG06-09_8_20_14_all_39_17</name>
    <dbReference type="NCBI Taxonomy" id="1974722"/>
    <lineage>
        <taxon>Bacteria</taxon>
        <taxon>Candidatus Nealsoniibacteriota</taxon>
    </lineage>
</organism>
<evidence type="ECO:0000256" key="2">
    <source>
        <dbReference type="HAMAP-Rule" id="MF_00048"/>
    </source>
</evidence>
<dbReference type="Gene3D" id="3.40.1350.10">
    <property type="match status" value="1"/>
</dbReference>
<dbReference type="PANTHER" id="PTHR34039:SF1">
    <property type="entry name" value="UPF0102 PROTEIN YRAN"/>
    <property type="match status" value="1"/>
</dbReference>
<dbReference type="SUPFAM" id="SSF52980">
    <property type="entry name" value="Restriction endonuclease-like"/>
    <property type="match status" value="1"/>
</dbReference>
<gene>
    <name evidence="3" type="ORF">COX37_01615</name>
</gene>
<protein>
    <recommendedName>
        <fullName evidence="2">UPF0102 protein COX37_01615</fullName>
    </recommendedName>
</protein>
<dbReference type="Proteomes" id="UP000229976">
    <property type="component" value="Unassembled WGS sequence"/>
</dbReference>
<dbReference type="GO" id="GO:0003676">
    <property type="term" value="F:nucleic acid binding"/>
    <property type="evidence" value="ECO:0007669"/>
    <property type="project" value="InterPro"/>
</dbReference>
<dbReference type="InterPro" id="IPR011335">
    <property type="entry name" value="Restrct_endonuc-II-like"/>
</dbReference>
<dbReference type="CDD" id="cd20736">
    <property type="entry name" value="PoNe_Nuclease"/>
    <property type="match status" value="1"/>
</dbReference>